<dbReference type="EMBL" id="MU003815">
    <property type="protein sequence ID" value="KAF2719124.1"/>
    <property type="molecule type" value="Genomic_DNA"/>
</dbReference>
<comment type="function">
    <text evidence="6">Catalyzes the hydrolysis of queuosine 5'-phosphate, releasing the nucleobase queuine (q). Is required for salvage of queuine from exogenous queuosine (Q) that is imported and then converted to queuosine 5'-phosphate intracellularly.</text>
</comment>
<comment type="catalytic activity">
    <reaction evidence="5 6">
        <text>queuosine 5'-phosphate + H2O = queuine + D-ribose 5-phosphate</text>
        <dbReference type="Rhea" id="RHEA:75387"/>
        <dbReference type="ChEBI" id="CHEBI:15377"/>
        <dbReference type="ChEBI" id="CHEBI:17433"/>
        <dbReference type="ChEBI" id="CHEBI:78346"/>
        <dbReference type="ChEBI" id="CHEBI:194371"/>
    </reaction>
    <physiologicalReaction direction="left-to-right" evidence="5 6">
        <dbReference type="Rhea" id="RHEA:75388"/>
    </physiologicalReaction>
</comment>
<dbReference type="OrthoDB" id="416777at2759"/>
<dbReference type="GO" id="GO:0006400">
    <property type="term" value="P:tRNA modification"/>
    <property type="evidence" value="ECO:0007669"/>
    <property type="project" value="TreeGrafter"/>
</dbReference>
<dbReference type="PANTHER" id="PTHR21314:SF0">
    <property type="entry name" value="QUEUOSINE 5'-PHOSPHATE N-GLYCOSYLASE_HYDROLASE"/>
    <property type="match status" value="1"/>
</dbReference>
<evidence type="ECO:0000256" key="2">
    <source>
        <dbReference type="ARBA" id="ARBA00035119"/>
    </source>
</evidence>
<reference evidence="8" key="1">
    <citation type="journal article" date="2020" name="Stud. Mycol.">
        <title>101 Dothideomycetes genomes: a test case for predicting lifestyles and emergence of pathogens.</title>
        <authorList>
            <person name="Haridas S."/>
            <person name="Albert R."/>
            <person name="Binder M."/>
            <person name="Bloem J."/>
            <person name="Labutti K."/>
            <person name="Salamov A."/>
            <person name="Andreopoulos B."/>
            <person name="Baker S."/>
            <person name="Barry K."/>
            <person name="Bills G."/>
            <person name="Bluhm B."/>
            <person name="Cannon C."/>
            <person name="Castanera R."/>
            <person name="Culley D."/>
            <person name="Daum C."/>
            <person name="Ezra D."/>
            <person name="Gonzalez J."/>
            <person name="Henrissat B."/>
            <person name="Kuo A."/>
            <person name="Liang C."/>
            <person name="Lipzen A."/>
            <person name="Lutzoni F."/>
            <person name="Magnuson J."/>
            <person name="Mondo S."/>
            <person name="Nolan M."/>
            <person name="Ohm R."/>
            <person name="Pangilinan J."/>
            <person name="Park H.-J."/>
            <person name="Ramirez L."/>
            <person name="Alfaro M."/>
            <person name="Sun H."/>
            <person name="Tritt A."/>
            <person name="Yoshinaga Y."/>
            <person name="Zwiers L.-H."/>
            <person name="Turgeon B."/>
            <person name="Goodwin S."/>
            <person name="Spatafora J."/>
            <person name="Crous P."/>
            <person name="Grigoriev I."/>
        </authorList>
    </citation>
    <scope>NUCLEOTIDE SEQUENCE</scope>
    <source>
        <strain evidence="8">CBS 116435</strain>
    </source>
</reference>
<dbReference type="GO" id="GO:0016787">
    <property type="term" value="F:hydrolase activity"/>
    <property type="evidence" value="ECO:0007669"/>
    <property type="project" value="UniProtKB-KW"/>
</dbReference>
<dbReference type="Proteomes" id="UP000799441">
    <property type="component" value="Unassembled WGS sequence"/>
</dbReference>
<organism evidence="8 9">
    <name type="scientific">Polychaeton citri CBS 116435</name>
    <dbReference type="NCBI Taxonomy" id="1314669"/>
    <lineage>
        <taxon>Eukaryota</taxon>
        <taxon>Fungi</taxon>
        <taxon>Dikarya</taxon>
        <taxon>Ascomycota</taxon>
        <taxon>Pezizomycotina</taxon>
        <taxon>Dothideomycetes</taxon>
        <taxon>Dothideomycetidae</taxon>
        <taxon>Capnodiales</taxon>
        <taxon>Capnodiaceae</taxon>
        <taxon>Polychaeton</taxon>
    </lineage>
</organism>
<proteinExistence type="inferred from homology"/>
<feature type="region of interest" description="Disordered" evidence="7">
    <location>
        <begin position="195"/>
        <end position="244"/>
    </location>
</feature>
<evidence type="ECO:0000256" key="4">
    <source>
        <dbReference type="ARBA" id="ARBA00035393"/>
    </source>
</evidence>
<evidence type="ECO:0000256" key="6">
    <source>
        <dbReference type="RuleBase" id="RU365002"/>
    </source>
</evidence>
<keyword evidence="1 6" id="KW-0378">Hydrolase</keyword>
<feature type="compositionally biased region" description="Basic and acidic residues" evidence="7">
    <location>
        <begin position="201"/>
        <end position="217"/>
    </location>
</feature>
<evidence type="ECO:0000313" key="9">
    <source>
        <dbReference type="Proteomes" id="UP000799441"/>
    </source>
</evidence>
<dbReference type="EC" id="3.2.2.-" evidence="6"/>
<evidence type="ECO:0000256" key="5">
    <source>
        <dbReference type="ARBA" id="ARBA00048204"/>
    </source>
</evidence>
<name>A0A9P4Q3I8_9PEZI</name>
<evidence type="ECO:0000256" key="3">
    <source>
        <dbReference type="ARBA" id="ARBA00035306"/>
    </source>
</evidence>
<keyword evidence="9" id="KW-1185">Reference proteome</keyword>
<evidence type="ECO:0000313" key="8">
    <source>
        <dbReference type="EMBL" id="KAF2719124.1"/>
    </source>
</evidence>
<comment type="caution">
    <text evidence="8">The sequence shown here is derived from an EMBL/GenBank/DDBJ whole genome shotgun (WGS) entry which is preliminary data.</text>
</comment>
<dbReference type="PANTHER" id="PTHR21314">
    <property type="entry name" value="QUEUOSINE 5'-PHOSPHATE N-GLYCOSYLASE_HYDROLASE-RELATED"/>
    <property type="match status" value="1"/>
</dbReference>
<feature type="region of interest" description="Disordered" evidence="7">
    <location>
        <begin position="263"/>
        <end position="284"/>
    </location>
</feature>
<protein>
    <recommendedName>
        <fullName evidence="3 6">Queuosine 5'-phosphate N-glycosylase/hydrolase</fullName>
        <ecNumber evidence="6">3.2.2.-</ecNumber>
    </recommendedName>
    <alternativeName>
        <fullName evidence="4 6">Queuosine-nucleotide N-glycosylase/hydrolase</fullName>
    </alternativeName>
</protein>
<sequence>MSDDEADPELLELLRQRLGLGKPQEDGISSNTGVLDNAEYVYNNAIDVTIDMLGTKGAAASVYKNMQKHGYSSESWDLVELHPKPSEGFSDVDIVNFVFTMDLLNFSFWSELSESERFQVDYRGRCWTGYGSLLACIRRALEEQVPITNPHFWISGKCTDTVLKRVFRSATEEQIPLLDLRIERLREAGEVLTEMFSSPDEDSHSDIETDSQQKSDEPPMSALDVRRVSTDTDNTLSKESVHDETHVHEHVGDVIGATEMKQSQIHTGEALAEPQQATSATEDTTLKDPRTLSCQQSVAGTFAKYWRPSLCVVNLVREADKSAGKLVNLLARHFQAFADETRFEGHKIRFLKRAQILVADLWAAFKGTSHGEFYDIDCLTMFADYRVPQMLHSLGVLAYSPLLEGHVRRQERIPSGHAWEIQLRGCSIWAVEMIRRSIMQEHPQASVNAVLIDFFLYDLAKERELAGVPMLPHHRTRTGAY</sequence>
<comment type="similarity">
    <text evidence="2 6">Belongs to the QNG1 protein family.</text>
</comment>
<evidence type="ECO:0000256" key="1">
    <source>
        <dbReference type="ARBA" id="ARBA00022801"/>
    </source>
</evidence>
<gene>
    <name evidence="8" type="ORF">K431DRAFT_251835</name>
</gene>
<accession>A0A9P4Q3I8</accession>
<dbReference type="InterPro" id="IPR019438">
    <property type="entry name" value="Q_salvage"/>
</dbReference>
<dbReference type="AlphaFoldDB" id="A0A9P4Q3I8"/>
<dbReference type="Pfam" id="PF10343">
    <property type="entry name" value="Q_salvage"/>
    <property type="match status" value="2"/>
</dbReference>
<evidence type="ECO:0000256" key="7">
    <source>
        <dbReference type="SAM" id="MobiDB-lite"/>
    </source>
</evidence>